<name>C0G3N2_9HYPH</name>
<dbReference type="Proteomes" id="UP000003678">
    <property type="component" value="Unassembled WGS sequence"/>
</dbReference>
<protein>
    <submittedName>
        <fullName evidence="1">Uncharacterized protein</fullName>
    </submittedName>
</protein>
<accession>C0G3N2</accession>
<organism evidence="1 2">
    <name type="scientific">Brucella ceti str. Cudo</name>
    <dbReference type="NCBI Taxonomy" id="595497"/>
    <lineage>
        <taxon>Bacteria</taxon>
        <taxon>Pseudomonadati</taxon>
        <taxon>Pseudomonadota</taxon>
        <taxon>Alphaproteobacteria</taxon>
        <taxon>Hyphomicrobiales</taxon>
        <taxon>Brucellaceae</taxon>
        <taxon>Brucella/Ochrobactrum group</taxon>
        <taxon>Brucella</taxon>
    </lineage>
</organism>
<comment type="caution">
    <text evidence="1">The sequence shown here is derived from an EMBL/GenBank/DDBJ whole genome shotgun (WGS) entry which is preliminary data.</text>
</comment>
<evidence type="ECO:0000313" key="1">
    <source>
        <dbReference type="EMBL" id="EEH15347.1"/>
    </source>
</evidence>
<dbReference type="EMBL" id="ACJD01000001">
    <property type="protein sequence ID" value="EEH15347.1"/>
    <property type="molecule type" value="Genomic_DNA"/>
</dbReference>
<dbReference type="AlphaFoldDB" id="C0G3N2"/>
<gene>
    <name evidence="1" type="ORF">BCETI_1000274</name>
</gene>
<proteinExistence type="predicted"/>
<evidence type="ECO:0000313" key="2">
    <source>
        <dbReference type="Proteomes" id="UP000003678"/>
    </source>
</evidence>
<reference evidence="1 2" key="1">
    <citation type="submission" date="2009-03" db="EMBL/GenBank/DDBJ databases">
        <authorList>
            <person name="Setubal J.C."/>
            <person name="Boyle S."/>
            <person name="Crasta O.R."/>
            <person name="Gillespie J.J."/>
            <person name="Kenyon R.W."/>
            <person name="Lu J."/>
            <person name="Mane S."/>
            <person name="Nagrani S."/>
            <person name="Shallom J.M."/>
            <person name="Shallom S."/>
            <person name="Shukla M."/>
            <person name="Snyder E.E."/>
            <person name="Sobral B.W."/>
            <person name="Wattam A.R."/>
            <person name="Will R."/>
            <person name="Williams K."/>
            <person name="Yoo H."/>
            <person name="Bruce D.H."/>
            <person name="Detter C."/>
            <person name="Munk C."/>
            <person name="Brettin T.S."/>
            <person name="Ficht T."/>
        </authorList>
    </citation>
    <scope>NUCLEOTIDE SEQUENCE [LARGE SCALE GENOMIC DNA]</scope>
    <source>
        <strain evidence="1 2">Cudo</strain>
    </source>
</reference>
<sequence length="62" mass="7007">MVPKNRGRMYFEVEHDKFKVMIVSVPQITYKNGGVGILAAFRYHDGLMPLRPLICALADVCP</sequence>